<reference evidence="4 5" key="1">
    <citation type="submission" date="2024-01" db="EMBL/GenBank/DDBJ databases">
        <title>Complete genome sequence of Citroniella saccharovorans strain M6.X9, isolated from human fecal sample.</title>
        <authorList>
            <person name="Cheng G."/>
            <person name="Westerholm M."/>
            <person name="Schnurer A."/>
        </authorList>
    </citation>
    <scope>NUCLEOTIDE SEQUENCE [LARGE SCALE GENOMIC DNA]</scope>
    <source>
        <strain evidence="4 5">DSM 29873</strain>
    </source>
</reference>
<keyword evidence="5" id="KW-1185">Reference proteome</keyword>
<comment type="caution">
    <text evidence="4">The sequence shown here is derived from an EMBL/GenBank/DDBJ whole genome shotgun (WGS) entry which is preliminary data.</text>
</comment>
<dbReference type="InterPro" id="IPR039421">
    <property type="entry name" value="Type_1_exporter"/>
</dbReference>
<dbReference type="SUPFAM" id="SSF52540">
    <property type="entry name" value="P-loop containing nucleoside triphosphate hydrolases"/>
    <property type="match status" value="1"/>
</dbReference>
<evidence type="ECO:0000313" key="4">
    <source>
        <dbReference type="EMBL" id="MEB3429265.1"/>
    </source>
</evidence>
<dbReference type="PANTHER" id="PTHR24221:SF632">
    <property type="entry name" value="ATP-DEPENDENT LIPID A-CORE FLIPPASE"/>
    <property type="match status" value="1"/>
</dbReference>
<sequence length="202" mass="22949">MEIDLDYIGAGEFLRTVKINETFNKGDIVWVKGDSGTGKSTLVKYLTKFRPIESIKYNGEDMMDLANEDLRERVIYLSQQSSIYNASILDNIIIDKNKQGQMKNKVQNEKLLAPIFANKSVDTIINPAVANFSGGEKQRIAFARAIYRDPDVLILDEITSNIDDKSAREIYARVNEERNKRITFIISHDDLPGEISNKEITL</sequence>
<dbReference type="Pfam" id="PF00005">
    <property type="entry name" value="ABC_tran"/>
    <property type="match status" value="1"/>
</dbReference>
<dbReference type="RefSeq" id="WP_324619466.1">
    <property type="nucleotide sequence ID" value="NZ_JAYKOT010000003.1"/>
</dbReference>
<dbReference type="InterPro" id="IPR003439">
    <property type="entry name" value="ABC_transporter-like_ATP-bd"/>
</dbReference>
<feature type="domain" description="ABC transporter" evidence="3">
    <location>
        <begin position="1"/>
        <end position="200"/>
    </location>
</feature>
<proteinExistence type="predicted"/>
<name>A0AAW9MTC3_9FIRM</name>
<dbReference type="PROSITE" id="PS00211">
    <property type="entry name" value="ABC_TRANSPORTER_1"/>
    <property type="match status" value="1"/>
</dbReference>
<protein>
    <submittedName>
        <fullName evidence="4">ABC transporter ATP-binding protein</fullName>
    </submittedName>
</protein>
<dbReference type="EMBL" id="JAYKOT010000003">
    <property type="protein sequence ID" value="MEB3429265.1"/>
    <property type="molecule type" value="Genomic_DNA"/>
</dbReference>
<accession>A0AAW9MTC3</accession>
<keyword evidence="1" id="KW-0547">Nucleotide-binding</keyword>
<dbReference type="Proteomes" id="UP001357733">
    <property type="component" value="Unassembled WGS sequence"/>
</dbReference>
<dbReference type="GO" id="GO:0016887">
    <property type="term" value="F:ATP hydrolysis activity"/>
    <property type="evidence" value="ECO:0007669"/>
    <property type="project" value="InterPro"/>
</dbReference>
<evidence type="ECO:0000259" key="3">
    <source>
        <dbReference type="PROSITE" id="PS50893"/>
    </source>
</evidence>
<dbReference type="SMART" id="SM00382">
    <property type="entry name" value="AAA"/>
    <property type="match status" value="1"/>
</dbReference>
<dbReference type="InterPro" id="IPR003593">
    <property type="entry name" value="AAA+_ATPase"/>
</dbReference>
<dbReference type="GO" id="GO:0005524">
    <property type="term" value="F:ATP binding"/>
    <property type="evidence" value="ECO:0007669"/>
    <property type="project" value="UniProtKB-KW"/>
</dbReference>
<dbReference type="Gene3D" id="3.40.50.300">
    <property type="entry name" value="P-loop containing nucleotide triphosphate hydrolases"/>
    <property type="match status" value="1"/>
</dbReference>
<dbReference type="InterPro" id="IPR017871">
    <property type="entry name" value="ABC_transporter-like_CS"/>
</dbReference>
<dbReference type="PROSITE" id="PS50893">
    <property type="entry name" value="ABC_TRANSPORTER_2"/>
    <property type="match status" value="1"/>
</dbReference>
<evidence type="ECO:0000256" key="1">
    <source>
        <dbReference type="ARBA" id="ARBA00022741"/>
    </source>
</evidence>
<dbReference type="PANTHER" id="PTHR24221">
    <property type="entry name" value="ATP-BINDING CASSETTE SUB-FAMILY B"/>
    <property type="match status" value="1"/>
</dbReference>
<dbReference type="InterPro" id="IPR027417">
    <property type="entry name" value="P-loop_NTPase"/>
</dbReference>
<keyword evidence="2 4" id="KW-0067">ATP-binding</keyword>
<evidence type="ECO:0000313" key="5">
    <source>
        <dbReference type="Proteomes" id="UP001357733"/>
    </source>
</evidence>
<dbReference type="AlphaFoldDB" id="A0AAW9MTC3"/>
<dbReference type="CDD" id="cd03228">
    <property type="entry name" value="ABCC_MRP_Like"/>
    <property type="match status" value="1"/>
</dbReference>
<evidence type="ECO:0000256" key="2">
    <source>
        <dbReference type="ARBA" id="ARBA00022840"/>
    </source>
</evidence>
<organism evidence="4 5">
    <name type="scientific">Citroniella saccharovorans</name>
    <dbReference type="NCBI Taxonomy" id="2053367"/>
    <lineage>
        <taxon>Bacteria</taxon>
        <taxon>Bacillati</taxon>
        <taxon>Bacillota</taxon>
        <taxon>Tissierellia</taxon>
        <taxon>Tissierellales</taxon>
        <taxon>Peptoniphilaceae</taxon>
        <taxon>Citroniella</taxon>
    </lineage>
</organism>
<gene>
    <name evidence="4" type="ORF">VLK81_04405</name>
</gene>
<dbReference type="GO" id="GO:0034040">
    <property type="term" value="F:ATPase-coupled lipid transmembrane transporter activity"/>
    <property type="evidence" value="ECO:0007669"/>
    <property type="project" value="TreeGrafter"/>
</dbReference>